<name>A0A1G1KV37_9BACT</name>
<protein>
    <submittedName>
        <fullName evidence="2">Uncharacterized protein</fullName>
    </submittedName>
</protein>
<feature type="transmembrane region" description="Helical" evidence="1">
    <location>
        <begin position="257"/>
        <end position="282"/>
    </location>
</feature>
<evidence type="ECO:0000256" key="1">
    <source>
        <dbReference type="SAM" id="Phobius"/>
    </source>
</evidence>
<keyword evidence="1" id="KW-0472">Membrane</keyword>
<comment type="caution">
    <text evidence="2">The sequence shown here is derived from an EMBL/GenBank/DDBJ whole genome shotgun (WGS) entry which is preliminary data.</text>
</comment>
<evidence type="ECO:0000313" key="3">
    <source>
        <dbReference type="Proteomes" id="UP000178187"/>
    </source>
</evidence>
<accession>A0A1G1KV37</accession>
<sequence length="283" mass="32259">MKSVMKIGFLSVVVLILVLIGKLYAEDEIYLKNGNKLVGQIAEDHDDYILLAFAGGRIKIMRSEIRKMNHIIEEVAPEGLLKREQIAQSIEEKKHWWEYLTKEIQNIMNRQKDRKGKGFRGDGVANMSTKDWLEILSYQMFGSEFTKKINKELLSKIAFSGLIGFILFGFVIRIIVKFLGGNCAFSDAFLFQIKTFLFGGFFVLFIKGALPVMLLIFFPSLSQYEAGMRTGFTVFAILGFGYIFIQRSRKDMELNTYQGLGLLGLVLVLVLILKFVLGTYLIK</sequence>
<gene>
    <name evidence="2" type="ORF">A3G33_01570</name>
</gene>
<keyword evidence="1" id="KW-0812">Transmembrane</keyword>
<reference evidence="2 3" key="1">
    <citation type="journal article" date="2016" name="Nat. Commun.">
        <title>Thousands of microbial genomes shed light on interconnected biogeochemical processes in an aquifer system.</title>
        <authorList>
            <person name="Anantharaman K."/>
            <person name="Brown C.T."/>
            <person name="Hug L.A."/>
            <person name="Sharon I."/>
            <person name="Castelle C.J."/>
            <person name="Probst A.J."/>
            <person name="Thomas B.C."/>
            <person name="Singh A."/>
            <person name="Wilkins M.J."/>
            <person name="Karaoz U."/>
            <person name="Brodie E.L."/>
            <person name="Williams K.H."/>
            <person name="Hubbard S.S."/>
            <person name="Banfield J.F."/>
        </authorList>
    </citation>
    <scope>NUCLEOTIDE SEQUENCE [LARGE SCALE GENOMIC DNA]</scope>
</reference>
<organism evidence="2 3">
    <name type="scientific">Candidatus Danuiimicrobium aquiferis</name>
    <dbReference type="NCBI Taxonomy" id="1801832"/>
    <lineage>
        <taxon>Bacteria</taxon>
        <taxon>Pseudomonadati</taxon>
        <taxon>Candidatus Omnitrophota</taxon>
        <taxon>Candidatus Danuiimicrobium</taxon>
    </lineage>
</organism>
<dbReference type="Proteomes" id="UP000178187">
    <property type="component" value="Unassembled WGS sequence"/>
</dbReference>
<dbReference type="EMBL" id="MHFR01000048">
    <property type="protein sequence ID" value="OGW96803.1"/>
    <property type="molecule type" value="Genomic_DNA"/>
</dbReference>
<proteinExistence type="predicted"/>
<dbReference type="AlphaFoldDB" id="A0A1G1KV37"/>
<evidence type="ECO:0000313" key="2">
    <source>
        <dbReference type="EMBL" id="OGW96803.1"/>
    </source>
</evidence>
<feature type="transmembrane region" description="Helical" evidence="1">
    <location>
        <begin position="157"/>
        <end position="176"/>
    </location>
</feature>
<feature type="transmembrane region" description="Helical" evidence="1">
    <location>
        <begin position="196"/>
        <end position="220"/>
    </location>
</feature>
<keyword evidence="1" id="KW-1133">Transmembrane helix</keyword>
<feature type="transmembrane region" description="Helical" evidence="1">
    <location>
        <begin position="226"/>
        <end position="245"/>
    </location>
</feature>